<dbReference type="PROSITE" id="PS50871">
    <property type="entry name" value="C1Q"/>
    <property type="match status" value="1"/>
</dbReference>
<feature type="signal peptide" evidence="4">
    <location>
        <begin position="1"/>
        <end position="18"/>
    </location>
</feature>
<keyword evidence="3" id="KW-0812">Transmembrane</keyword>
<reference evidence="6 7" key="1">
    <citation type="submission" date="2020-06" db="EMBL/GenBank/DDBJ databases">
        <authorList>
            <person name="Li R."/>
            <person name="Bekaert M."/>
        </authorList>
    </citation>
    <scope>NUCLEOTIDE SEQUENCE [LARGE SCALE GENOMIC DNA]</scope>
    <source>
        <strain evidence="7">wild</strain>
    </source>
</reference>
<dbReference type="PANTHER" id="PTHR15427">
    <property type="entry name" value="EMILIN ELASTIN MICROFIBRIL INTERFACE-LOCATED PROTEIN ELASTIN MICROFIBRIL INTERFACER"/>
    <property type="match status" value="1"/>
</dbReference>
<evidence type="ECO:0000313" key="6">
    <source>
        <dbReference type="EMBL" id="CAC5413725.1"/>
    </source>
</evidence>
<dbReference type="InterPro" id="IPR008983">
    <property type="entry name" value="Tumour_necrosis_fac-like_dom"/>
</dbReference>
<name>A0A6J8E2K8_MYTCO</name>
<dbReference type="Gene3D" id="2.60.120.40">
    <property type="match status" value="1"/>
</dbReference>
<gene>
    <name evidence="6" type="ORF">MCOR_46592</name>
</gene>
<organism evidence="6 7">
    <name type="scientific">Mytilus coruscus</name>
    <name type="common">Sea mussel</name>
    <dbReference type="NCBI Taxonomy" id="42192"/>
    <lineage>
        <taxon>Eukaryota</taxon>
        <taxon>Metazoa</taxon>
        <taxon>Spiralia</taxon>
        <taxon>Lophotrochozoa</taxon>
        <taxon>Mollusca</taxon>
        <taxon>Bivalvia</taxon>
        <taxon>Autobranchia</taxon>
        <taxon>Pteriomorphia</taxon>
        <taxon>Mytilida</taxon>
        <taxon>Mytiloidea</taxon>
        <taxon>Mytilidae</taxon>
        <taxon>Mytilinae</taxon>
        <taxon>Mytilus</taxon>
    </lineage>
</organism>
<keyword evidence="3" id="KW-1133">Transmembrane helix</keyword>
<dbReference type="SMART" id="SM00110">
    <property type="entry name" value="C1Q"/>
    <property type="match status" value="1"/>
</dbReference>
<evidence type="ECO:0000259" key="5">
    <source>
        <dbReference type="PROSITE" id="PS50871"/>
    </source>
</evidence>
<evidence type="ECO:0000256" key="3">
    <source>
        <dbReference type="SAM" id="Phobius"/>
    </source>
</evidence>
<keyword evidence="3" id="KW-0472">Membrane</keyword>
<dbReference type="PANTHER" id="PTHR15427:SF33">
    <property type="entry name" value="COLLAGEN IV NC1 DOMAIN-CONTAINING PROTEIN"/>
    <property type="match status" value="1"/>
</dbReference>
<dbReference type="InterPro" id="IPR050392">
    <property type="entry name" value="Collagen/C1q_domain"/>
</dbReference>
<protein>
    <submittedName>
        <fullName evidence="6">C1QL</fullName>
    </submittedName>
</protein>
<dbReference type="GO" id="GO:0005581">
    <property type="term" value="C:collagen trimer"/>
    <property type="evidence" value="ECO:0007669"/>
    <property type="project" value="UniProtKB-KW"/>
</dbReference>
<dbReference type="Proteomes" id="UP000507470">
    <property type="component" value="Unassembled WGS sequence"/>
</dbReference>
<evidence type="ECO:0000313" key="7">
    <source>
        <dbReference type="Proteomes" id="UP000507470"/>
    </source>
</evidence>
<evidence type="ECO:0000256" key="2">
    <source>
        <dbReference type="ARBA" id="ARBA00022525"/>
    </source>
</evidence>
<evidence type="ECO:0000256" key="1">
    <source>
        <dbReference type="ARBA" id="ARBA00004613"/>
    </source>
</evidence>
<dbReference type="OrthoDB" id="6088199at2759"/>
<dbReference type="PRINTS" id="PR00007">
    <property type="entry name" value="COMPLEMNTC1Q"/>
</dbReference>
<accession>A0A6J8E2K8</accession>
<keyword evidence="7" id="KW-1185">Reference proteome</keyword>
<feature type="domain" description="C1q" evidence="5">
    <location>
        <begin position="67"/>
        <end position="204"/>
    </location>
</feature>
<proteinExistence type="predicted"/>
<dbReference type="AlphaFoldDB" id="A0A6J8E2K8"/>
<feature type="chain" id="PRO_5026757067" evidence="4">
    <location>
        <begin position="19"/>
        <end position="213"/>
    </location>
</feature>
<dbReference type="InterPro" id="IPR001073">
    <property type="entry name" value="C1q_dom"/>
</dbReference>
<dbReference type="Pfam" id="PF00386">
    <property type="entry name" value="C1q"/>
    <property type="match status" value="1"/>
</dbReference>
<dbReference type="EMBL" id="CACVKT020008219">
    <property type="protein sequence ID" value="CAC5413725.1"/>
    <property type="molecule type" value="Genomic_DNA"/>
</dbReference>
<keyword evidence="4" id="KW-0732">Signal</keyword>
<feature type="transmembrane region" description="Helical" evidence="3">
    <location>
        <begin position="41"/>
        <end position="59"/>
    </location>
</feature>
<evidence type="ECO:0000256" key="4">
    <source>
        <dbReference type="SAM" id="SignalP"/>
    </source>
</evidence>
<comment type="subcellular location">
    <subcellularLocation>
        <location evidence="1">Secreted</location>
    </subcellularLocation>
</comment>
<keyword evidence="2" id="KW-0964">Secreted</keyword>
<sequence length="213" mass="23024">MAYLECLLLVVGLTICSGRVTVGLTIAVEELQVGHCNKHTIFSVLILVVLTICSGRVTGPPQNDRSGKHGTIAFSVGLTSTLHMSYSETIIYDKVFANFGDGYSVDTGEFTAPDTGVYVFHAHAYNSNKDRAMWIELIKNIDSLVSVSGFNSHSTAGNSVIVSLRKGETVAVRARPGQEFTLFGKADQIYTTFSGYRIGEIPYSDPAASLFGR</sequence>
<dbReference type="SUPFAM" id="SSF49842">
    <property type="entry name" value="TNF-like"/>
    <property type="match status" value="1"/>
</dbReference>